<dbReference type="Proteomes" id="UP000605427">
    <property type="component" value="Unassembled WGS sequence"/>
</dbReference>
<comment type="similarity">
    <text evidence="1">Belongs to the glycosyl hydrolase 29 family.</text>
</comment>
<dbReference type="InterPro" id="IPR017853">
    <property type="entry name" value="GH"/>
</dbReference>
<evidence type="ECO:0000256" key="2">
    <source>
        <dbReference type="ARBA" id="ARBA00012662"/>
    </source>
</evidence>
<dbReference type="Pfam" id="PF01120">
    <property type="entry name" value="Alpha_L_fucos"/>
    <property type="match status" value="1"/>
</dbReference>
<organism evidence="8 9">
    <name type="scientific">Saccharibacillus endophyticus</name>
    <dbReference type="NCBI Taxonomy" id="2060666"/>
    <lineage>
        <taxon>Bacteria</taxon>
        <taxon>Bacillati</taxon>
        <taxon>Bacillota</taxon>
        <taxon>Bacilli</taxon>
        <taxon>Bacillales</taxon>
        <taxon>Paenibacillaceae</taxon>
        <taxon>Saccharibacillus</taxon>
    </lineage>
</organism>
<dbReference type="PANTHER" id="PTHR10030">
    <property type="entry name" value="ALPHA-L-FUCOSIDASE"/>
    <property type="match status" value="1"/>
</dbReference>
<dbReference type="RefSeq" id="WP_172238813.1">
    <property type="nucleotide sequence ID" value="NZ_BMDD01000001.1"/>
</dbReference>
<name>A0ABQ1ZNU7_9BACL</name>
<accession>A0ABQ1ZNU7</accession>
<evidence type="ECO:0000313" key="9">
    <source>
        <dbReference type="Proteomes" id="UP000605427"/>
    </source>
</evidence>
<evidence type="ECO:0000256" key="5">
    <source>
        <dbReference type="ARBA" id="ARBA00023295"/>
    </source>
</evidence>
<evidence type="ECO:0000259" key="7">
    <source>
        <dbReference type="Pfam" id="PF01120"/>
    </source>
</evidence>
<proteinExistence type="inferred from homology"/>
<evidence type="ECO:0000256" key="6">
    <source>
        <dbReference type="SAM" id="MobiDB-lite"/>
    </source>
</evidence>
<keyword evidence="5" id="KW-0326">Glycosidase</keyword>
<evidence type="ECO:0000256" key="3">
    <source>
        <dbReference type="ARBA" id="ARBA00022729"/>
    </source>
</evidence>
<protein>
    <recommendedName>
        <fullName evidence="2">alpha-L-fucosidase</fullName>
        <ecNumber evidence="2">3.2.1.51</ecNumber>
    </recommendedName>
</protein>
<dbReference type="PANTHER" id="PTHR10030:SF37">
    <property type="entry name" value="ALPHA-L-FUCOSIDASE-RELATED"/>
    <property type="match status" value="1"/>
</dbReference>
<keyword evidence="4" id="KW-0378">Hydrolase</keyword>
<keyword evidence="3" id="KW-0732">Signal</keyword>
<evidence type="ECO:0000256" key="1">
    <source>
        <dbReference type="ARBA" id="ARBA00007951"/>
    </source>
</evidence>
<dbReference type="Gene3D" id="2.60.120.260">
    <property type="entry name" value="Galactose-binding domain-like"/>
    <property type="match status" value="1"/>
</dbReference>
<evidence type="ECO:0000313" key="8">
    <source>
        <dbReference type="EMBL" id="GGH70082.1"/>
    </source>
</evidence>
<dbReference type="EC" id="3.2.1.51" evidence="2"/>
<feature type="region of interest" description="Disordered" evidence="6">
    <location>
        <begin position="227"/>
        <end position="248"/>
    </location>
</feature>
<evidence type="ECO:0000256" key="4">
    <source>
        <dbReference type="ARBA" id="ARBA00022801"/>
    </source>
</evidence>
<dbReference type="InterPro" id="IPR000933">
    <property type="entry name" value="Glyco_hydro_29"/>
</dbReference>
<comment type="caution">
    <text evidence="8">The sequence shown here is derived from an EMBL/GenBank/DDBJ whole genome shotgun (WGS) entry which is preliminary data.</text>
</comment>
<keyword evidence="9" id="KW-1185">Reference proteome</keyword>
<gene>
    <name evidence="8" type="primary">fuc1</name>
    <name evidence="8" type="ORF">GCM10007362_05820</name>
</gene>
<dbReference type="Gene3D" id="3.20.20.80">
    <property type="entry name" value="Glycosidases"/>
    <property type="match status" value="1"/>
</dbReference>
<sequence length="481" mass="54585">MDLHDIAKVAPSARQLAWQRLEFYGFIHFGMNTMTGREWGEGHEDLSIFDPRSLDAEEWVAILAGSGMRAVILTCKHHDGFCLWPSEYSKHTVACTPWRDGKGDLVREVSEACRKYGLKFGVYLSPWDRTESSYGEGAAYDNFYVRQLTELLTNYGEVGCVWLDGANGEGASGKKQFYNWELYYETVRRLQPDCVISVCGPDIRWVGNEAGQTRNQEWSVVPAPLRDAEKTAEKSQQADDGEFSRSFDSMEEDLGSRQAIESYDGEWVWYPAEVNTSIRPGWFYHQEEDERVRSGEELFGIYLNAVGGNATFLLNVPPDAQGRIAKPDRLALEDLGQRISQLRDPSLMQGVSVRTSSGQAGVELVSSAHSGENDSFWQPEKRDVDPWVELTWEQSQWIDTLSLGEYLPAGQRIEAFEVLARPVDAHQETVGEWKQITEGGIVGHLKILRFEPVQTAQIRVVMKQYREFPTLSRLFVNFLHS</sequence>
<dbReference type="EMBL" id="BMDD01000001">
    <property type="protein sequence ID" value="GGH70082.1"/>
    <property type="molecule type" value="Genomic_DNA"/>
</dbReference>
<dbReference type="SUPFAM" id="SSF51445">
    <property type="entry name" value="(Trans)glycosidases"/>
    <property type="match status" value="1"/>
</dbReference>
<feature type="compositionally biased region" description="Basic and acidic residues" evidence="6">
    <location>
        <begin position="227"/>
        <end position="245"/>
    </location>
</feature>
<dbReference type="InterPro" id="IPR057739">
    <property type="entry name" value="Glyco_hydro_29_N"/>
</dbReference>
<dbReference type="SMART" id="SM00812">
    <property type="entry name" value="Alpha_L_fucos"/>
    <property type="match status" value="1"/>
</dbReference>
<feature type="domain" description="Glycoside hydrolase family 29 N-terminal" evidence="7">
    <location>
        <begin position="47"/>
        <end position="337"/>
    </location>
</feature>
<reference evidence="9" key="1">
    <citation type="journal article" date="2019" name="Int. J. Syst. Evol. Microbiol.">
        <title>The Global Catalogue of Microorganisms (GCM) 10K type strain sequencing project: providing services to taxonomists for standard genome sequencing and annotation.</title>
        <authorList>
            <consortium name="The Broad Institute Genomics Platform"/>
            <consortium name="The Broad Institute Genome Sequencing Center for Infectious Disease"/>
            <person name="Wu L."/>
            <person name="Ma J."/>
        </authorList>
    </citation>
    <scope>NUCLEOTIDE SEQUENCE [LARGE SCALE GENOMIC DNA]</scope>
    <source>
        <strain evidence="9">CCM 8702</strain>
    </source>
</reference>